<dbReference type="CDD" id="cd16104">
    <property type="entry name" value="Ubl_USP14_like"/>
    <property type="match status" value="1"/>
</dbReference>
<evidence type="ECO:0000256" key="4">
    <source>
        <dbReference type="ARBA" id="ARBA00022786"/>
    </source>
</evidence>
<dbReference type="Gene3D" id="3.90.70.10">
    <property type="entry name" value="Cysteine proteinases"/>
    <property type="match status" value="1"/>
</dbReference>
<dbReference type="PROSITE" id="PS00299">
    <property type="entry name" value="UBIQUITIN_1"/>
    <property type="match status" value="1"/>
</dbReference>
<accession>A0A6V7WD33</accession>
<dbReference type="Proteomes" id="UP000580250">
    <property type="component" value="Unassembled WGS sequence"/>
</dbReference>
<dbReference type="Pfam" id="PF00240">
    <property type="entry name" value="ubiquitin"/>
    <property type="match status" value="1"/>
</dbReference>
<feature type="domain" description="USP" evidence="11">
    <location>
        <begin position="107"/>
        <end position="493"/>
    </location>
</feature>
<dbReference type="GO" id="GO:0016579">
    <property type="term" value="P:protein deubiquitination"/>
    <property type="evidence" value="ECO:0007669"/>
    <property type="project" value="InterPro"/>
</dbReference>
<feature type="domain" description="Ubiquitin-like" evidence="10">
    <location>
        <begin position="2"/>
        <end position="69"/>
    </location>
</feature>
<evidence type="ECO:0000256" key="5">
    <source>
        <dbReference type="ARBA" id="ARBA00022801"/>
    </source>
</evidence>
<dbReference type="InterPro" id="IPR044635">
    <property type="entry name" value="UBP14-like"/>
</dbReference>
<comment type="similarity">
    <text evidence="2">Belongs to the peptidase C19 family. USP14/UBP6 subfamily.</text>
</comment>
<dbReference type="PROSITE" id="PS00973">
    <property type="entry name" value="USP_2"/>
    <property type="match status" value="1"/>
</dbReference>
<dbReference type="InterPro" id="IPR000626">
    <property type="entry name" value="Ubiquitin-like_dom"/>
</dbReference>
<evidence type="ECO:0000313" key="12">
    <source>
        <dbReference type="EMBL" id="CAD2184906.1"/>
    </source>
</evidence>
<protein>
    <recommendedName>
        <fullName evidence="7">Ubiquitin carboxyl-terminal hydrolase</fullName>
        <ecNumber evidence="7">3.4.19.12</ecNumber>
    </recommendedName>
</protein>
<dbReference type="GO" id="GO:0004843">
    <property type="term" value="F:cysteine-type deubiquitinase activity"/>
    <property type="evidence" value="ECO:0007669"/>
    <property type="project" value="UniProtKB-UniRule"/>
</dbReference>
<feature type="transmembrane region" description="Helical" evidence="9">
    <location>
        <begin position="493"/>
        <end position="511"/>
    </location>
</feature>
<evidence type="ECO:0000259" key="11">
    <source>
        <dbReference type="PROSITE" id="PS50235"/>
    </source>
</evidence>
<dbReference type="InterPro" id="IPR018200">
    <property type="entry name" value="USP_CS"/>
</dbReference>
<evidence type="ECO:0000256" key="8">
    <source>
        <dbReference type="SAM" id="MobiDB-lite"/>
    </source>
</evidence>
<dbReference type="GO" id="GO:0043161">
    <property type="term" value="P:proteasome-mediated ubiquitin-dependent protein catabolic process"/>
    <property type="evidence" value="ECO:0007669"/>
    <property type="project" value="InterPro"/>
</dbReference>
<comment type="caution">
    <text evidence="12">The sequence shown here is derived from an EMBL/GenBank/DDBJ whole genome shotgun (WGS) entry which is preliminary data.</text>
</comment>
<dbReference type="InterPro" id="IPR001394">
    <property type="entry name" value="Peptidase_C19_UCH"/>
</dbReference>
<dbReference type="OrthoDB" id="333239at2759"/>
<dbReference type="PROSITE" id="PS00972">
    <property type="entry name" value="USP_1"/>
    <property type="match status" value="1"/>
</dbReference>
<evidence type="ECO:0000256" key="7">
    <source>
        <dbReference type="RuleBase" id="RU366025"/>
    </source>
</evidence>
<dbReference type="InterPro" id="IPR028889">
    <property type="entry name" value="USP"/>
</dbReference>
<keyword evidence="3 7" id="KW-0645">Protease</keyword>
<dbReference type="GO" id="GO:0061136">
    <property type="term" value="P:regulation of proteasomal protein catabolic process"/>
    <property type="evidence" value="ECO:0007669"/>
    <property type="project" value="TreeGrafter"/>
</dbReference>
<dbReference type="InterPro" id="IPR029071">
    <property type="entry name" value="Ubiquitin-like_domsf"/>
</dbReference>
<evidence type="ECO:0000256" key="2">
    <source>
        <dbReference type="ARBA" id="ARBA00008739"/>
    </source>
</evidence>
<keyword evidence="9" id="KW-0812">Transmembrane</keyword>
<dbReference type="PROSITE" id="PS50053">
    <property type="entry name" value="UBIQUITIN_2"/>
    <property type="match status" value="1"/>
</dbReference>
<evidence type="ECO:0000256" key="3">
    <source>
        <dbReference type="ARBA" id="ARBA00022670"/>
    </source>
</evidence>
<evidence type="ECO:0000313" key="13">
    <source>
        <dbReference type="Proteomes" id="UP000580250"/>
    </source>
</evidence>
<evidence type="ECO:0000256" key="6">
    <source>
        <dbReference type="ARBA" id="ARBA00022807"/>
    </source>
</evidence>
<proteinExistence type="inferred from homology"/>
<dbReference type="EMBL" id="CAJEWN010000520">
    <property type="protein sequence ID" value="CAD2184906.1"/>
    <property type="molecule type" value="Genomic_DNA"/>
</dbReference>
<dbReference type="SUPFAM" id="SSF54001">
    <property type="entry name" value="Cysteine proteinases"/>
    <property type="match status" value="1"/>
</dbReference>
<evidence type="ECO:0000256" key="9">
    <source>
        <dbReference type="SAM" id="Phobius"/>
    </source>
</evidence>
<dbReference type="PANTHER" id="PTHR43982">
    <property type="entry name" value="UBIQUITIN CARBOXYL-TERMINAL HYDROLASE"/>
    <property type="match status" value="1"/>
</dbReference>
<comment type="catalytic activity">
    <reaction evidence="1 7">
        <text>Thiol-dependent hydrolysis of ester, thioester, amide, peptide and isopeptide bonds formed by the C-terminal Gly of ubiquitin (a 76-residue protein attached to proteins as an intracellular targeting signal).</text>
        <dbReference type="EC" id="3.4.19.12"/>
    </reaction>
</comment>
<keyword evidence="9" id="KW-0472">Membrane</keyword>
<evidence type="ECO:0000256" key="1">
    <source>
        <dbReference type="ARBA" id="ARBA00000707"/>
    </source>
</evidence>
<dbReference type="PROSITE" id="PS50235">
    <property type="entry name" value="USP_3"/>
    <property type="match status" value="1"/>
</dbReference>
<name>A0A6V7WD33_MELEN</name>
<dbReference type="SMART" id="SM00213">
    <property type="entry name" value="UBQ"/>
    <property type="match status" value="1"/>
</dbReference>
<gene>
    <name evidence="12" type="ORF">MENT_LOCUS37290</name>
</gene>
<dbReference type="Gene3D" id="3.10.20.90">
    <property type="entry name" value="Phosphatidylinositol 3-kinase Catalytic Subunit, Chain A, domain 1"/>
    <property type="match status" value="1"/>
</dbReference>
<dbReference type="EC" id="3.4.19.12" evidence="7"/>
<feature type="region of interest" description="Disordered" evidence="8">
    <location>
        <begin position="79"/>
        <end position="99"/>
    </location>
</feature>
<dbReference type="PANTHER" id="PTHR43982:SF1">
    <property type="entry name" value="UBIQUITIN CARBOXYL-TERMINAL HYDROLASE 14"/>
    <property type="match status" value="1"/>
</dbReference>
<reference evidence="12 13" key="1">
    <citation type="submission" date="2020-08" db="EMBL/GenBank/DDBJ databases">
        <authorList>
            <person name="Koutsovoulos G."/>
            <person name="Danchin GJ E."/>
        </authorList>
    </citation>
    <scope>NUCLEOTIDE SEQUENCE [LARGE SCALE GENOMIC DNA]</scope>
</reference>
<keyword evidence="5 7" id="KW-0378">Hydrolase</keyword>
<dbReference type="AlphaFoldDB" id="A0A6V7WD33"/>
<dbReference type="Pfam" id="PF00443">
    <property type="entry name" value="UCH"/>
    <property type="match status" value="1"/>
</dbReference>
<dbReference type="InterPro" id="IPR038765">
    <property type="entry name" value="Papain-like_cys_pep_sf"/>
</dbReference>
<keyword evidence="6 7" id="KW-0788">Thiol protease</keyword>
<organism evidence="12 13">
    <name type="scientific">Meloidogyne enterolobii</name>
    <name type="common">Root-knot nematode worm</name>
    <name type="synonym">Meloidogyne mayaguensis</name>
    <dbReference type="NCBI Taxonomy" id="390850"/>
    <lineage>
        <taxon>Eukaryota</taxon>
        <taxon>Metazoa</taxon>
        <taxon>Ecdysozoa</taxon>
        <taxon>Nematoda</taxon>
        <taxon>Chromadorea</taxon>
        <taxon>Rhabditida</taxon>
        <taxon>Tylenchina</taxon>
        <taxon>Tylenchomorpha</taxon>
        <taxon>Tylenchoidea</taxon>
        <taxon>Meloidogynidae</taxon>
        <taxon>Meloidogyninae</taxon>
        <taxon>Meloidogyne</taxon>
    </lineage>
</organism>
<evidence type="ECO:0000259" key="10">
    <source>
        <dbReference type="PROSITE" id="PS50053"/>
    </source>
</evidence>
<dbReference type="InterPro" id="IPR019954">
    <property type="entry name" value="Ubiquitin_CS"/>
</dbReference>
<dbReference type="SUPFAM" id="SSF54236">
    <property type="entry name" value="Ubiquitin-like"/>
    <property type="match status" value="1"/>
</dbReference>
<dbReference type="GO" id="GO:0070628">
    <property type="term" value="F:proteasome binding"/>
    <property type="evidence" value="ECO:0007669"/>
    <property type="project" value="TreeGrafter"/>
</dbReference>
<keyword evidence="9" id="KW-1133">Transmembrane helix</keyword>
<keyword evidence="4 7" id="KW-0833">Ubl conjugation pathway</keyword>
<feature type="compositionally biased region" description="Basic and acidic residues" evidence="8">
    <location>
        <begin position="87"/>
        <end position="99"/>
    </location>
</feature>
<sequence length="523" mass="59342">MTKINVRCGSKVLAVEVDLNESPMLLKAQLFALTEIPPERQKLLIKGKAIGDENWNGIAVKDGSTIMLMGGSALATKESTNVNTENLEEKESTDKKAKTESHIVLPAGLANLGNTCYMNATIQCFKVIPELNQAIKKYTGGGQNENENSHAADITKMLKKLYEQMDSGASRPRVIAADLTESDQTITVTPLLFLHVLHNIFPQFELGEQQDANECFCELLRLISDELIVPIDNENNTGSSNNENQIRLKKFFEIKYQVKTKCLEEGSTEEVQTSEETGYQASCFLSQSVRYIQSGIKCKMTEEIEKQSEELGRDAKYEKSSLIDRLPAYLSVQIVRFFFKEKENINAKILKDVKFPMVLDMYDTCTPELQEKLKPARQHLAEYEETRMEMLRNAKLAEDPEAKKPCLKPKGFYPNTFSDDIGSNNSGFYELKALITHKGRASNSGHYVAWIRVGDGMMMLRKRIQKTTIKRTLGIQNGQPVMIQMFIQYPKQKFLNCRVVVIGIVLMFFCMGQRKFQCYEFNK</sequence>